<evidence type="ECO:0000259" key="1">
    <source>
        <dbReference type="SMART" id="SM00471"/>
    </source>
</evidence>
<proteinExistence type="predicted"/>
<reference evidence="2 3" key="1">
    <citation type="journal article" date="2016" name="Environ. Microbiol.">
        <title>Genomic resolution of a cold subsurface aquifer community provides metabolic insights for novel microbes adapted to high CO concentrations.</title>
        <authorList>
            <person name="Probst A.J."/>
            <person name="Castelle C.J."/>
            <person name="Singh A."/>
            <person name="Brown C.T."/>
            <person name="Anantharaman K."/>
            <person name="Sharon I."/>
            <person name="Hug L.A."/>
            <person name="Burstein D."/>
            <person name="Emerson J.B."/>
            <person name="Thomas B.C."/>
            <person name="Banfield J.F."/>
        </authorList>
    </citation>
    <scope>NUCLEOTIDE SEQUENCE [LARGE SCALE GENOMIC DNA]</scope>
    <source>
        <strain evidence="2">CG1_02_44_10</strain>
    </source>
</reference>
<organism evidence="2 3">
    <name type="scientific">Candidatus Collierbacteria bacterium CG1_02_44_10</name>
    <dbReference type="NCBI Taxonomy" id="1805087"/>
    <lineage>
        <taxon>Bacteria</taxon>
        <taxon>Candidatus Collieribacteriota</taxon>
    </lineage>
</organism>
<evidence type="ECO:0000313" key="2">
    <source>
        <dbReference type="EMBL" id="OIN90139.1"/>
    </source>
</evidence>
<comment type="caution">
    <text evidence="2">The sequence shown here is derived from an EMBL/GenBank/DDBJ whole genome shotgun (WGS) entry which is preliminary data.</text>
</comment>
<protein>
    <recommendedName>
        <fullName evidence="1">HD/PDEase domain-containing protein</fullName>
    </recommendedName>
</protein>
<sequence>MEQKYLEAVKTQLDKKIYTHSLALQACMGGLYDYFSENKLLGADEPSKEEWLLAGLIHDIDYSEPFKAGHPSHTKEALAKYDLELSDSVHHIILTHAPELTGVKPVTKADWSIFCADSLTGLIMAVAYVYPSRKLADVKVSSVLKRFLKEPKFAAGTRRDEVAMCEKPEGLDLPLEKFVDLCLTSMQKIASKLGL</sequence>
<dbReference type="SUPFAM" id="SSF109604">
    <property type="entry name" value="HD-domain/PDEase-like"/>
    <property type="match status" value="1"/>
</dbReference>
<dbReference type="EMBL" id="MNUK01000083">
    <property type="protein sequence ID" value="OIN90139.1"/>
    <property type="molecule type" value="Genomic_DNA"/>
</dbReference>
<feature type="domain" description="HD/PDEase" evidence="1">
    <location>
        <begin position="13"/>
        <end position="131"/>
    </location>
</feature>
<dbReference type="PANTHER" id="PTHR38659">
    <property type="entry name" value="METAL-DEPENDENT PHOSPHOHYDROLASE"/>
    <property type="match status" value="1"/>
</dbReference>
<dbReference type="SMART" id="SM00471">
    <property type="entry name" value="HDc"/>
    <property type="match status" value="1"/>
</dbReference>
<dbReference type="PROSITE" id="PS51257">
    <property type="entry name" value="PROKAR_LIPOPROTEIN"/>
    <property type="match status" value="1"/>
</dbReference>
<dbReference type="InterPro" id="IPR003607">
    <property type="entry name" value="HD/PDEase_dom"/>
</dbReference>
<dbReference type="PANTHER" id="PTHR38659:SF1">
    <property type="entry name" value="METAL DEPENDENT PHOSPHOHYDROLASE"/>
    <property type="match status" value="1"/>
</dbReference>
<dbReference type="AlphaFoldDB" id="A0A1J4RRW5"/>
<dbReference type="Proteomes" id="UP000182345">
    <property type="component" value="Unassembled WGS sequence"/>
</dbReference>
<accession>A0A1J4RRW5</accession>
<name>A0A1J4RRW5_9BACT</name>
<evidence type="ECO:0000313" key="3">
    <source>
        <dbReference type="Proteomes" id="UP000182345"/>
    </source>
</evidence>
<dbReference type="Gene3D" id="1.10.3210.10">
    <property type="entry name" value="Hypothetical protein af1432"/>
    <property type="match status" value="1"/>
</dbReference>
<gene>
    <name evidence="2" type="ORF">AUJ42_03625</name>
</gene>